<dbReference type="Proteomes" id="UP000195950">
    <property type="component" value="Unassembled WGS sequence"/>
</dbReference>
<evidence type="ECO:0000313" key="2">
    <source>
        <dbReference type="Proteomes" id="UP000195950"/>
    </source>
</evidence>
<protein>
    <submittedName>
        <fullName evidence="1">Uncharacterized protein</fullName>
    </submittedName>
</protein>
<dbReference type="EMBL" id="NFJX01000006">
    <property type="protein sequence ID" value="OUP19648.1"/>
    <property type="molecule type" value="Genomic_DNA"/>
</dbReference>
<name>A0A1Y4IH80_PARDI</name>
<accession>A0A1Y4IH80</accession>
<evidence type="ECO:0000313" key="1">
    <source>
        <dbReference type="EMBL" id="OUP19648.1"/>
    </source>
</evidence>
<dbReference type="AlphaFoldDB" id="A0A1Y4IH80"/>
<organism evidence="1 2">
    <name type="scientific">Parabacteroides distasonis</name>
    <dbReference type="NCBI Taxonomy" id="823"/>
    <lineage>
        <taxon>Bacteria</taxon>
        <taxon>Pseudomonadati</taxon>
        <taxon>Bacteroidota</taxon>
        <taxon>Bacteroidia</taxon>
        <taxon>Bacteroidales</taxon>
        <taxon>Tannerellaceae</taxon>
        <taxon>Parabacteroides</taxon>
    </lineage>
</organism>
<comment type="caution">
    <text evidence="1">The sequence shown here is derived from an EMBL/GenBank/DDBJ whole genome shotgun (WGS) entry which is preliminary data.</text>
</comment>
<proteinExistence type="predicted"/>
<gene>
    <name evidence="1" type="ORF">B5F32_09015</name>
</gene>
<dbReference type="InterPro" id="IPR027417">
    <property type="entry name" value="P-loop_NTPase"/>
</dbReference>
<sequence length="110" mass="12529">MVVDAISKNVKLINLRKSPIQDEYIGNIWKKFRQEILAKKVKGEKSVIVKEGKRDFVNEIFRILCTNVEFMVMADEKTYSQVLMVSPFNLGSGKTFLTMNLAVSLSIKGK</sequence>
<reference evidence="2" key="1">
    <citation type="submission" date="2017-04" db="EMBL/GenBank/DDBJ databases">
        <title>Function of individual gut microbiota members based on whole genome sequencing of pure cultures obtained from chicken caecum.</title>
        <authorList>
            <person name="Medvecky M."/>
            <person name="Cejkova D."/>
            <person name="Polansky O."/>
            <person name="Karasova D."/>
            <person name="Kubasova T."/>
            <person name="Cizek A."/>
            <person name="Rychlik I."/>
        </authorList>
    </citation>
    <scope>NUCLEOTIDE SEQUENCE [LARGE SCALE GENOMIC DNA]</scope>
    <source>
        <strain evidence="2">An199</strain>
    </source>
</reference>
<dbReference type="Gene3D" id="3.40.50.300">
    <property type="entry name" value="P-loop containing nucleotide triphosphate hydrolases"/>
    <property type="match status" value="1"/>
</dbReference>